<reference evidence="3" key="1">
    <citation type="submission" date="2023-03" db="EMBL/GenBank/DDBJ databases">
        <title>Massive genome expansion in bonnet fungi (Mycena s.s.) driven by repeated elements and novel gene families across ecological guilds.</title>
        <authorList>
            <consortium name="Lawrence Berkeley National Laboratory"/>
            <person name="Harder C.B."/>
            <person name="Miyauchi S."/>
            <person name="Viragh M."/>
            <person name="Kuo A."/>
            <person name="Thoen E."/>
            <person name="Andreopoulos B."/>
            <person name="Lu D."/>
            <person name="Skrede I."/>
            <person name="Drula E."/>
            <person name="Henrissat B."/>
            <person name="Morin E."/>
            <person name="Kohler A."/>
            <person name="Barry K."/>
            <person name="LaButti K."/>
            <person name="Morin E."/>
            <person name="Salamov A."/>
            <person name="Lipzen A."/>
            <person name="Mereny Z."/>
            <person name="Hegedus B."/>
            <person name="Baldrian P."/>
            <person name="Stursova M."/>
            <person name="Weitz H."/>
            <person name="Taylor A."/>
            <person name="Grigoriev I.V."/>
            <person name="Nagy L.G."/>
            <person name="Martin F."/>
            <person name="Kauserud H."/>
        </authorList>
    </citation>
    <scope>NUCLEOTIDE SEQUENCE</scope>
    <source>
        <strain evidence="3">CBHHK182m</strain>
    </source>
</reference>
<feature type="compositionally biased region" description="Low complexity" evidence="2">
    <location>
        <begin position="442"/>
        <end position="456"/>
    </location>
</feature>
<feature type="compositionally biased region" description="Polar residues" evidence="2">
    <location>
        <begin position="468"/>
        <end position="478"/>
    </location>
</feature>
<feature type="compositionally biased region" description="Pro residues" evidence="2">
    <location>
        <begin position="288"/>
        <end position="300"/>
    </location>
</feature>
<feature type="compositionally biased region" description="Low complexity" evidence="2">
    <location>
        <begin position="301"/>
        <end position="313"/>
    </location>
</feature>
<feature type="compositionally biased region" description="Polar residues" evidence="2">
    <location>
        <begin position="395"/>
        <end position="409"/>
    </location>
</feature>
<feature type="compositionally biased region" description="Basic and acidic residues" evidence="2">
    <location>
        <begin position="479"/>
        <end position="492"/>
    </location>
</feature>
<feature type="region of interest" description="Disordered" evidence="2">
    <location>
        <begin position="277"/>
        <end position="313"/>
    </location>
</feature>
<name>A0AAD7KB57_9AGAR</name>
<proteinExistence type="predicted"/>
<protein>
    <submittedName>
        <fullName evidence="3">Uncharacterized protein</fullName>
    </submittedName>
</protein>
<organism evidence="3 4">
    <name type="scientific">Mycena metata</name>
    <dbReference type="NCBI Taxonomy" id="1033252"/>
    <lineage>
        <taxon>Eukaryota</taxon>
        <taxon>Fungi</taxon>
        <taxon>Dikarya</taxon>
        <taxon>Basidiomycota</taxon>
        <taxon>Agaricomycotina</taxon>
        <taxon>Agaricomycetes</taxon>
        <taxon>Agaricomycetidae</taxon>
        <taxon>Agaricales</taxon>
        <taxon>Marasmiineae</taxon>
        <taxon>Mycenaceae</taxon>
        <taxon>Mycena</taxon>
    </lineage>
</organism>
<keyword evidence="4" id="KW-1185">Reference proteome</keyword>
<evidence type="ECO:0000313" key="4">
    <source>
        <dbReference type="Proteomes" id="UP001215598"/>
    </source>
</evidence>
<feature type="compositionally biased region" description="Basic and acidic residues" evidence="2">
    <location>
        <begin position="523"/>
        <end position="533"/>
    </location>
</feature>
<evidence type="ECO:0000256" key="1">
    <source>
        <dbReference type="SAM" id="Coils"/>
    </source>
</evidence>
<feature type="compositionally biased region" description="Low complexity" evidence="2">
    <location>
        <begin position="379"/>
        <end position="394"/>
    </location>
</feature>
<sequence length="710" mass="75661">MGTRQTSVTRSADSNLNPNPTIGETIGMATEVYPSHHVSITRPGIRPETRSDVIAILANTANGCLQELGYSPGLLERLRYLEDHVAKGHKTNEKLHHEKKVLKANLEDMQSKCQTYQIENVKLYEDNARLIGENDKLRVDLELLRAQLRVHQETRGMSYSEIVSQHAALQIEHRQAVKQLSTYWQANSNPNNAVTGGQPQPGLVRPPTMVPSQSQVPLRRVSAPSLQPQANAHPHHNQTETQPPQPRPMNMGPVPGALKLTPSQDLALSQSLAQRPFNPQQHQHSQPQPYPPPSLMPPLAMPRTSASTSSPASAPPIGYGAYATLIAAGSPAYRPNSASASVNAIASGSRSASASESRSGSAAGIRAASGGNVNVNVNVNANASGSGSRSAGRGTPTQMQIPRQSTHTPPMSALPLNLQTFPQPHPPPDSRTHAQPHSGPPSRTASAMGSTSSSARIPSVPLVPITVPSMSVEGQQEQRPPDVGDGSVREPELEIMPESTAPLPELEVMQEPAAPPPVPAVPDRSHSPPDTHEAVTPPHGAASEPAVVVAVPGQQPLQDSPSLKRASPNADDEDGEEARKRARVAEPVKMEMDTVEAKVKTEVDDSLGAGPVGSSRQGGEEEDEEDEGFIELDADGFRTVSDCVDAVFDPDDGFVCQFCQARYDQDAAEGVASAAPQSMASASIEDLAKHCEVEHAYAWNLLRTNVNPAS</sequence>
<evidence type="ECO:0000313" key="3">
    <source>
        <dbReference type="EMBL" id="KAJ7780950.1"/>
    </source>
</evidence>
<feature type="coiled-coil region" evidence="1">
    <location>
        <begin position="92"/>
        <end position="154"/>
    </location>
</feature>
<evidence type="ECO:0000256" key="2">
    <source>
        <dbReference type="SAM" id="MobiDB-lite"/>
    </source>
</evidence>
<gene>
    <name evidence="3" type="ORF">B0H16DRAFT_602815</name>
</gene>
<dbReference type="Proteomes" id="UP001215598">
    <property type="component" value="Unassembled WGS sequence"/>
</dbReference>
<feature type="compositionally biased region" description="Low complexity" evidence="2">
    <location>
        <begin position="541"/>
        <end position="552"/>
    </location>
</feature>
<dbReference type="EMBL" id="JARKIB010000004">
    <property type="protein sequence ID" value="KAJ7780950.1"/>
    <property type="molecule type" value="Genomic_DNA"/>
</dbReference>
<feature type="region of interest" description="Disordered" evidence="2">
    <location>
        <begin position="379"/>
        <end position="627"/>
    </location>
</feature>
<feature type="compositionally biased region" description="Polar residues" evidence="2">
    <location>
        <begin position="188"/>
        <end position="198"/>
    </location>
</feature>
<dbReference type="AlphaFoldDB" id="A0AAD7KB57"/>
<accession>A0AAD7KB57</accession>
<comment type="caution">
    <text evidence="3">The sequence shown here is derived from an EMBL/GenBank/DDBJ whole genome shotgun (WGS) entry which is preliminary data.</text>
</comment>
<keyword evidence="1" id="KW-0175">Coiled coil</keyword>
<feature type="compositionally biased region" description="Basic and acidic residues" evidence="2">
    <location>
        <begin position="577"/>
        <end position="603"/>
    </location>
</feature>
<feature type="region of interest" description="Disordered" evidence="2">
    <location>
        <begin position="1"/>
        <end position="22"/>
    </location>
</feature>
<feature type="region of interest" description="Disordered" evidence="2">
    <location>
        <begin position="188"/>
        <end position="260"/>
    </location>
</feature>